<dbReference type="AlphaFoldDB" id="A0A1H2XXI8"/>
<feature type="domain" description="Hedgehog/Intein (Hint)" evidence="1">
    <location>
        <begin position="122"/>
        <end position="254"/>
    </location>
</feature>
<dbReference type="Gene3D" id="2.60.40.10">
    <property type="entry name" value="Immunoglobulins"/>
    <property type="match status" value="1"/>
</dbReference>
<reference evidence="2 3" key="1">
    <citation type="submission" date="2016-10" db="EMBL/GenBank/DDBJ databases">
        <authorList>
            <person name="de Groot N.N."/>
        </authorList>
    </citation>
    <scope>NUCLEOTIDE SEQUENCE [LARGE SCALE GENOMIC DNA]</scope>
    <source>
        <strain evidence="2 3">Nm110</strain>
    </source>
</reference>
<sequence>MTTTFTGVTINSVATDNIIDSNEASNGFSIVGTGTITNSPGGNNVKKGDVISVTVRWFDGNQTISQTIDATINTVNGNNFTWSITDNTFATQVAALNTGTNDSVTVQFGSVTSTPFTVNYACFLRGTRVLTRHGYCPVEELAVGDEVRTLSGGWQPLRWIGRQRITTPFGLAKGAPVRITAGAFGPALPERDVCVSQDHAIFFRNQLIPARFLVNGVTVFHDTSIENIEYFHLLLDRHAVIFSEGLATESYVPCENIDWFDNTAECPQVLLNAIRAGTAECLNECYPRKTTGPAVEAARALLARFAPADAKERAVG</sequence>
<dbReference type="SUPFAM" id="SSF51294">
    <property type="entry name" value="Hedgehog/intein (Hint) domain"/>
    <property type="match status" value="1"/>
</dbReference>
<proteinExistence type="predicted"/>
<evidence type="ECO:0000313" key="3">
    <source>
        <dbReference type="Proteomes" id="UP000183454"/>
    </source>
</evidence>
<protein>
    <submittedName>
        <fullName evidence="2">Hint domain-containing protein</fullName>
    </submittedName>
</protein>
<evidence type="ECO:0000313" key="2">
    <source>
        <dbReference type="EMBL" id="SDW97531.1"/>
    </source>
</evidence>
<name>A0A1H2XXI8_9PROT</name>
<dbReference type="Pfam" id="PF13403">
    <property type="entry name" value="Hint_2"/>
    <property type="match status" value="1"/>
</dbReference>
<accession>A0A1H2XXI8</accession>
<dbReference type="InterPro" id="IPR028992">
    <property type="entry name" value="Hedgehog/Intein_dom"/>
</dbReference>
<gene>
    <name evidence="2" type="ORF">SAMN05421882_10444</name>
</gene>
<dbReference type="Proteomes" id="UP000183454">
    <property type="component" value="Unassembled WGS sequence"/>
</dbReference>
<dbReference type="Gene3D" id="2.170.16.10">
    <property type="entry name" value="Hedgehog/Intein (Hint) domain"/>
    <property type="match status" value="1"/>
</dbReference>
<dbReference type="InterPro" id="IPR013783">
    <property type="entry name" value="Ig-like_fold"/>
</dbReference>
<dbReference type="EMBL" id="FNNH01000044">
    <property type="protein sequence ID" value="SDW97531.1"/>
    <property type="molecule type" value="Genomic_DNA"/>
</dbReference>
<organism evidence="2 3">
    <name type="scientific">Nitrosomonas communis</name>
    <dbReference type="NCBI Taxonomy" id="44574"/>
    <lineage>
        <taxon>Bacteria</taxon>
        <taxon>Pseudomonadati</taxon>
        <taxon>Pseudomonadota</taxon>
        <taxon>Betaproteobacteria</taxon>
        <taxon>Nitrosomonadales</taxon>
        <taxon>Nitrosomonadaceae</taxon>
        <taxon>Nitrosomonas</taxon>
    </lineage>
</organism>
<evidence type="ECO:0000259" key="1">
    <source>
        <dbReference type="Pfam" id="PF13403"/>
    </source>
</evidence>
<dbReference type="RefSeq" id="WP_074667728.1">
    <property type="nucleotide sequence ID" value="NZ_FNNH01000044.1"/>
</dbReference>
<dbReference type="InterPro" id="IPR036844">
    <property type="entry name" value="Hint_dom_sf"/>
</dbReference>